<organism evidence="1 3">
    <name type="scientific">Trichuris suis</name>
    <name type="common">pig whipworm</name>
    <dbReference type="NCBI Taxonomy" id="68888"/>
    <lineage>
        <taxon>Eukaryota</taxon>
        <taxon>Metazoa</taxon>
        <taxon>Ecdysozoa</taxon>
        <taxon>Nematoda</taxon>
        <taxon>Enoplea</taxon>
        <taxon>Dorylaimia</taxon>
        <taxon>Trichinellida</taxon>
        <taxon>Trichuridae</taxon>
        <taxon>Trichuris</taxon>
    </lineage>
</organism>
<dbReference type="Proteomes" id="UP000030758">
    <property type="component" value="Unassembled WGS sequence"/>
</dbReference>
<reference evidence="1 3" key="1">
    <citation type="journal article" date="2014" name="Nat. Genet.">
        <title>Genome and transcriptome of the porcine whipworm Trichuris suis.</title>
        <authorList>
            <person name="Jex A.R."/>
            <person name="Nejsum P."/>
            <person name="Schwarz E.M."/>
            <person name="Hu L."/>
            <person name="Young N.D."/>
            <person name="Hall R.S."/>
            <person name="Korhonen P.K."/>
            <person name="Liao S."/>
            <person name="Thamsborg S."/>
            <person name="Xia J."/>
            <person name="Xu P."/>
            <person name="Wang S."/>
            <person name="Scheerlinck J.P."/>
            <person name="Hofmann A."/>
            <person name="Sternberg P.W."/>
            <person name="Wang J."/>
            <person name="Gasser R.B."/>
        </authorList>
    </citation>
    <scope>NUCLEOTIDE SEQUENCE [LARGE SCALE GENOMIC DNA]</scope>
    <source>
        <strain evidence="2">DCEP-RM93F</strain>
        <strain evidence="1">DCEP-RM93M</strain>
    </source>
</reference>
<dbReference type="EMBL" id="KL363184">
    <property type="protein sequence ID" value="KFD58377.1"/>
    <property type="molecule type" value="Genomic_DNA"/>
</dbReference>
<gene>
    <name evidence="1" type="ORF">M513_00603</name>
    <name evidence="2" type="ORF">M514_00603</name>
</gene>
<protein>
    <recommendedName>
        <fullName evidence="4">Nucleoporin</fullName>
    </recommendedName>
</protein>
<evidence type="ECO:0000313" key="2">
    <source>
        <dbReference type="EMBL" id="KFD60208.1"/>
    </source>
</evidence>
<dbReference type="InterPro" id="IPR044840">
    <property type="entry name" value="Nup188"/>
</dbReference>
<evidence type="ECO:0000313" key="3">
    <source>
        <dbReference type="Proteomes" id="UP000030764"/>
    </source>
</evidence>
<proteinExistence type="predicted"/>
<dbReference type="PANTHER" id="PTHR31431:SF1">
    <property type="entry name" value="NUCLEOPORIN NUP188"/>
    <property type="match status" value="1"/>
</dbReference>
<dbReference type="PANTHER" id="PTHR31431">
    <property type="entry name" value="NUCLEOPORIN NUP188 HOMOLOG"/>
    <property type="match status" value="1"/>
</dbReference>
<dbReference type="Proteomes" id="UP000030764">
    <property type="component" value="Unassembled WGS sequence"/>
</dbReference>
<dbReference type="GO" id="GO:0006606">
    <property type="term" value="P:protein import into nucleus"/>
    <property type="evidence" value="ECO:0007669"/>
    <property type="project" value="TreeGrafter"/>
</dbReference>
<evidence type="ECO:0008006" key="4">
    <source>
        <dbReference type="Google" id="ProtNLM"/>
    </source>
</evidence>
<accession>A0A085MMD1</accession>
<dbReference type="GO" id="GO:0006405">
    <property type="term" value="P:RNA export from nucleus"/>
    <property type="evidence" value="ECO:0007669"/>
    <property type="project" value="TreeGrafter"/>
</dbReference>
<dbReference type="OrthoDB" id="102511at2759"/>
<dbReference type="GO" id="GO:0044611">
    <property type="term" value="C:nuclear pore inner ring"/>
    <property type="evidence" value="ECO:0007669"/>
    <property type="project" value="TreeGrafter"/>
</dbReference>
<evidence type="ECO:0000313" key="1">
    <source>
        <dbReference type="EMBL" id="KFD58377.1"/>
    </source>
</evidence>
<keyword evidence="3" id="KW-1185">Reference proteome</keyword>
<dbReference type="GO" id="GO:0017056">
    <property type="term" value="F:structural constituent of nuclear pore"/>
    <property type="evidence" value="ECO:0007669"/>
    <property type="project" value="InterPro"/>
</dbReference>
<sequence>MPVANERPLYSEYITAEHVWSMLSSTVEPPEAEKETLIRSGQEILELSGRYFATRPDPSAPVQCPPDFKTADPVLKAFVEEAASLLQLDFEDAYQCFCCFLLYEFSCDRRDIHEVLQERAQSRELCRVFGCYVKTEQIYLIRCCTELIKAAYFGDRSWLDSLIRSAGEYFARDNFTLKLVTYYNFLRGNPVHRELSSPQIVSLNLALQAEVLTFLVWTFHAFDMEASWVSPTLDLFRDGIYDLESRNLASMAAEESKWWLGNLRSLENLLFMKMCSIESLAFCLTNESEGRDSLNNWLSEDFCRPFQEAMTTLCPCKLHAAVYMFWAVNREICCLIAESSDDSSTLKRDKFRKFSITAKEFEWLVSCTHCLKRLKGFLDEDTYVLACGTVYVAVNQCLSLFELDSLGNYESLLELSEVLLRCESIAVDVFATAFSSGIGELFRDTVYQFPCYFKDPLALLSAVASTSPENAVLVFNLFLKLPCCSEPLANIDTGALVALDVQEGDVVYQARKSHYFGDSSSNLCIPKGTLGTVCDRFNSIQWKMFYNGWQFCISEVNRLRDRNDPEAVARKVAIFRLVRQVLQSEASLIEWMYLYFSLSVFTFSSYREPSLVFSTEMTRLFAAFARPCADQVLSHLIFSGLFRLSPESSDIYSQLITKALHDEEGEEFLAAYLQLCVNLLDTPLQAQYHAALLHCASLALLKLLPGSETWNEPLGRRWASVSFLSMRVIQLCLQALPEVCVTEEDRLRKSELRALCEHTMLYTNSRSLMLRIIATGEPALSRILSANRSTELRSTVVDALACAFSNLNSLVSNFSLDEKNTLPPLMKNLFNGLEGNPTPLLTIVAKYLYSRLCVRVTVMAVNLLTTVASKFPGALLSTFGPFVGAFCDIFTLRVQASTKEPSLTVHCLSFLSTAIEYQFGLVEQLLAEPEASNRPEGDEEGDKVLTGGIFISLVKIIQEVEINNDIHSAGMNVLEKVWMFNCQSIVNCLKRVENIWPILCAPLSADEPSFLPLLAAPVWNILACEMCSGKKIEDPLKTVLLSLCCSERIELITKKICAMCHGQIGLSDKLRVLKAFRDFLQASCEHCKELWSNATLNRILTSFQSLLVKLISECISESDLPLIYIVGTITFIVISEPTFTFNVPSTLSKVSHILVSVAESSTGSNMLTTFCMAVLPTLSVVLRKCEMDKESDPSVSHIFTLILDRCCMIYSAMLTSSFKPTGDYLNFADWNSAFTAVVLLFLSVLNSLLNKVPVSITSDLLERYDTWTHTLNLLYEINPDRCSTLICAVCGFFGKILFDESGMTKICLGKLANYLTLATYDVDEESSLTRFEAAVLFFSKGASTLGQRFVSEISAFVAAHREQFLAVCSSFKERRSTALRVMHLFDTFTELEPRCSIDDFDPESVMCDCCCRLAVVLLWKLAKPGLAPTDDHLLHLLFLLFSVLLRFTPSLVDFAQGICCVDVEAYRLMVRPDFGQHFTSDDGVPEELTFGQLLHCAQQFAASLRQYDSSKPGVRSPGHQLVAFMISTPEQRALAETTLECLFCFILSQMSLYTCHPSTATSVGSVVRIETATEVNQLVEWCLRPVRTSPKMPLRKYREDSIKVSPTLNYIWQYASSALRCSKLPLGGIPDSTR</sequence>
<name>A0A085MMD1_9BILA</name>
<dbReference type="EMBL" id="KL367685">
    <property type="protein sequence ID" value="KFD60208.1"/>
    <property type="molecule type" value="Genomic_DNA"/>
</dbReference>